<dbReference type="InterPro" id="IPR032675">
    <property type="entry name" value="LRR_dom_sf"/>
</dbReference>
<evidence type="ECO:0000313" key="1">
    <source>
        <dbReference type="EMBL" id="RPD62204.1"/>
    </source>
</evidence>
<sequence length="585" mass="65464">MHTSNDAHCSPDRVDASGAAFTSSKAGEVSLLSKDHPGAQLPPLLRLSNDVLLIIIEMVGTPKMHDLDALSRTCTHMHGLCKPYIFRECSLGLYYAITLDTLERLPPSCVWPHIRYLRLRNACAHKELLLVGSWGPITYPKGPIEYTPNPELGIMYDGLLTHSILRNMQSLQSICLYTGRDNVSDISLAALEGILSIPHLRKFKMVNHVIFWPGSDDVHVADTQPLPTQASDEGLAPLTSFVYEVGMAGVPPGYPADFASQALSTILRRLAPSLSTLRLPSIYAPFDTLIETHWPLLRELTIQGEHQSDTPSSPFIALSFVNMPNLRALNLELTHRGILWPVGHAAPFPWPVLEHLTLSHPSPDDYIFSHLPPSIRSLSLHSWPTQSYDNYRKNGQMSMSAWQRLRKAPPLPSSTMLRVLRACSDVAGHLACLHVEYLVDADEDALLQFITSAFPSLTELEVHRARPEDTSAEPSWKLETLGSACAALKQLRSLYVHADLRDYPDAIRIPRRARYFVDEQHEWYATNKLLDEATALACMLAPSVRTIAFLTPDNAWPRWAIYSVHTVGDGKERVAQYLEHREARR</sequence>
<name>A0A5C2SG78_9APHY</name>
<accession>A0A5C2SG78</accession>
<reference evidence="1" key="1">
    <citation type="journal article" date="2018" name="Genome Biol. Evol.">
        <title>Genomics and development of Lentinus tigrinus, a white-rot wood-decaying mushroom with dimorphic fruiting bodies.</title>
        <authorList>
            <person name="Wu B."/>
            <person name="Xu Z."/>
            <person name="Knudson A."/>
            <person name="Carlson A."/>
            <person name="Chen N."/>
            <person name="Kovaka S."/>
            <person name="LaButti K."/>
            <person name="Lipzen A."/>
            <person name="Pennachio C."/>
            <person name="Riley R."/>
            <person name="Schakwitz W."/>
            <person name="Umezawa K."/>
            <person name="Ohm R.A."/>
            <person name="Grigoriev I.V."/>
            <person name="Nagy L.G."/>
            <person name="Gibbons J."/>
            <person name="Hibbett D."/>
        </authorList>
    </citation>
    <scope>NUCLEOTIDE SEQUENCE [LARGE SCALE GENOMIC DNA]</scope>
    <source>
        <strain evidence="1">ALCF2SS1-6</strain>
    </source>
</reference>
<keyword evidence="2" id="KW-1185">Reference proteome</keyword>
<dbReference type="AlphaFoldDB" id="A0A5C2SG78"/>
<evidence type="ECO:0008006" key="3">
    <source>
        <dbReference type="Google" id="ProtNLM"/>
    </source>
</evidence>
<organism evidence="1 2">
    <name type="scientific">Lentinus tigrinus ALCF2SS1-6</name>
    <dbReference type="NCBI Taxonomy" id="1328759"/>
    <lineage>
        <taxon>Eukaryota</taxon>
        <taxon>Fungi</taxon>
        <taxon>Dikarya</taxon>
        <taxon>Basidiomycota</taxon>
        <taxon>Agaricomycotina</taxon>
        <taxon>Agaricomycetes</taxon>
        <taxon>Polyporales</taxon>
        <taxon>Polyporaceae</taxon>
        <taxon>Lentinus</taxon>
    </lineage>
</organism>
<gene>
    <name evidence="1" type="ORF">L227DRAFT_28983</name>
</gene>
<dbReference type="OrthoDB" id="2750369at2759"/>
<evidence type="ECO:0000313" key="2">
    <source>
        <dbReference type="Proteomes" id="UP000313359"/>
    </source>
</evidence>
<protein>
    <recommendedName>
        <fullName evidence="3">F-box domain-containing protein</fullName>
    </recommendedName>
</protein>
<dbReference type="EMBL" id="ML122259">
    <property type="protein sequence ID" value="RPD62204.1"/>
    <property type="molecule type" value="Genomic_DNA"/>
</dbReference>
<dbReference type="SUPFAM" id="SSF52047">
    <property type="entry name" value="RNI-like"/>
    <property type="match status" value="1"/>
</dbReference>
<dbReference type="Proteomes" id="UP000313359">
    <property type="component" value="Unassembled WGS sequence"/>
</dbReference>
<proteinExistence type="predicted"/>
<dbReference type="Gene3D" id="3.80.10.10">
    <property type="entry name" value="Ribonuclease Inhibitor"/>
    <property type="match status" value="1"/>
</dbReference>